<evidence type="ECO:0000256" key="1">
    <source>
        <dbReference type="SAM" id="SignalP"/>
    </source>
</evidence>
<feature type="signal peptide" evidence="1">
    <location>
        <begin position="1"/>
        <end position="17"/>
    </location>
</feature>
<dbReference type="Pfam" id="PF13456">
    <property type="entry name" value="RVT_3"/>
    <property type="match status" value="1"/>
</dbReference>
<dbReference type="Proteomes" id="UP001174677">
    <property type="component" value="Chromosome 2"/>
</dbReference>
<dbReference type="InterPro" id="IPR012337">
    <property type="entry name" value="RNaseH-like_sf"/>
</dbReference>
<evidence type="ECO:0000313" key="3">
    <source>
        <dbReference type="EMBL" id="KAJ9187375.1"/>
    </source>
</evidence>
<gene>
    <name evidence="3" type="ORF">P3X46_002836</name>
</gene>
<keyword evidence="1" id="KW-0732">Signal</keyword>
<organism evidence="3 4">
    <name type="scientific">Hevea brasiliensis</name>
    <name type="common">Para rubber tree</name>
    <name type="synonym">Siphonia brasiliensis</name>
    <dbReference type="NCBI Taxonomy" id="3981"/>
    <lineage>
        <taxon>Eukaryota</taxon>
        <taxon>Viridiplantae</taxon>
        <taxon>Streptophyta</taxon>
        <taxon>Embryophyta</taxon>
        <taxon>Tracheophyta</taxon>
        <taxon>Spermatophyta</taxon>
        <taxon>Magnoliopsida</taxon>
        <taxon>eudicotyledons</taxon>
        <taxon>Gunneridae</taxon>
        <taxon>Pentapetalae</taxon>
        <taxon>rosids</taxon>
        <taxon>fabids</taxon>
        <taxon>Malpighiales</taxon>
        <taxon>Euphorbiaceae</taxon>
        <taxon>Crotonoideae</taxon>
        <taxon>Micrandreae</taxon>
        <taxon>Hevea</taxon>
    </lineage>
</organism>
<reference evidence="3" key="1">
    <citation type="journal article" date="2023" name="Plant Biotechnol. J.">
        <title>Chromosome-level wild Hevea brasiliensis genome provides new tools for genomic-assisted breeding and valuable loci to elevate rubber yield.</title>
        <authorList>
            <person name="Cheng H."/>
            <person name="Song X."/>
            <person name="Hu Y."/>
            <person name="Wu T."/>
            <person name="Yang Q."/>
            <person name="An Z."/>
            <person name="Feng S."/>
            <person name="Deng Z."/>
            <person name="Wu W."/>
            <person name="Zeng X."/>
            <person name="Tu M."/>
            <person name="Wang X."/>
            <person name="Huang H."/>
        </authorList>
    </citation>
    <scope>NUCLEOTIDE SEQUENCE</scope>
    <source>
        <strain evidence="3">MT/VB/25A 57/8</strain>
    </source>
</reference>
<dbReference type="InterPro" id="IPR044730">
    <property type="entry name" value="RNase_H-like_dom_plant"/>
</dbReference>
<protein>
    <recommendedName>
        <fullName evidence="2">RNase H type-1 domain-containing protein</fullName>
    </recommendedName>
</protein>
<dbReference type="EMBL" id="JARPOI010000002">
    <property type="protein sequence ID" value="KAJ9187375.1"/>
    <property type="molecule type" value="Genomic_DNA"/>
</dbReference>
<dbReference type="PANTHER" id="PTHR47723:SF20">
    <property type="entry name" value="RNASE H TYPE-1 DOMAIN-CONTAINING PROTEIN"/>
    <property type="match status" value="1"/>
</dbReference>
<name>A0ABQ9N823_HEVBR</name>
<dbReference type="SUPFAM" id="SSF53098">
    <property type="entry name" value="Ribonuclease H-like"/>
    <property type="match status" value="1"/>
</dbReference>
<dbReference type="InterPro" id="IPR036397">
    <property type="entry name" value="RNaseH_sf"/>
</dbReference>
<dbReference type="CDD" id="cd06222">
    <property type="entry name" value="RNase_H_like"/>
    <property type="match status" value="1"/>
</dbReference>
<dbReference type="PANTHER" id="PTHR47723">
    <property type="entry name" value="OS05G0353850 PROTEIN"/>
    <property type="match status" value="1"/>
</dbReference>
<accession>A0ABQ9N823</accession>
<evidence type="ECO:0000259" key="2">
    <source>
        <dbReference type="Pfam" id="PF13456"/>
    </source>
</evidence>
<dbReference type="InterPro" id="IPR053151">
    <property type="entry name" value="RNase_H-like"/>
</dbReference>
<proteinExistence type="predicted"/>
<comment type="caution">
    <text evidence="3">The sequence shown here is derived from an EMBL/GenBank/DDBJ whole genome shotgun (WGS) entry which is preliminary data.</text>
</comment>
<evidence type="ECO:0000313" key="4">
    <source>
        <dbReference type="Proteomes" id="UP001174677"/>
    </source>
</evidence>
<feature type="domain" description="RNase H type-1" evidence="2">
    <location>
        <begin position="3"/>
        <end position="81"/>
    </location>
</feature>
<sequence length="93" mass="10292">MLAKIFALPFGLQLAWDSGCRKVEVDMDSLATIHLISGSPAANARYSSLLLQIHGLLKRSWQVASSHCYREANRVADVLVNLVVTIADHYQLL</sequence>
<feature type="chain" id="PRO_5045872339" description="RNase H type-1 domain-containing protein" evidence="1">
    <location>
        <begin position="18"/>
        <end position="93"/>
    </location>
</feature>
<dbReference type="Gene3D" id="3.30.420.10">
    <property type="entry name" value="Ribonuclease H-like superfamily/Ribonuclease H"/>
    <property type="match status" value="1"/>
</dbReference>
<dbReference type="InterPro" id="IPR002156">
    <property type="entry name" value="RNaseH_domain"/>
</dbReference>
<keyword evidence="4" id="KW-1185">Reference proteome</keyword>